<dbReference type="ESTHER" id="9delt-a6g414">
    <property type="family name" value="Epoxide_hydrolase"/>
</dbReference>
<dbReference type="GO" id="GO:0016020">
    <property type="term" value="C:membrane"/>
    <property type="evidence" value="ECO:0007669"/>
    <property type="project" value="TreeGrafter"/>
</dbReference>
<dbReference type="Proteomes" id="UP000005801">
    <property type="component" value="Unassembled WGS sequence"/>
</dbReference>
<dbReference type="OrthoDB" id="9779853at2"/>
<dbReference type="STRING" id="391625.PPSIR1_02251"/>
<dbReference type="PANTHER" id="PTHR43798">
    <property type="entry name" value="MONOACYLGLYCEROL LIPASE"/>
    <property type="match status" value="1"/>
</dbReference>
<keyword evidence="3" id="KW-1185">Reference proteome</keyword>
<proteinExistence type="predicted"/>
<dbReference type="PANTHER" id="PTHR43798:SF33">
    <property type="entry name" value="HYDROLASE, PUTATIVE (AFU_ORTHOLOGUE AFUA_2G14860)-RELATED"/>
    <property type="match status" value="1"/>
</dbReference>
<dbReference type="eggNOG" id="COG0596">
    <property type="taxonomic scope" value="Bacteria"/>
</dbReference>
<accession>A6G414</accession>
<dbReference type="RefSeq" id="WP_006971463.1">
    <property type="nucleotide sequence ID" value="NZ_ABCS01000020.1"/>
</dbReference>
<comment type="caution">
    <text evidence="2">The sequence shown here is derived from an EMBL/GenBank/DDBJ whole genome shotgun (WGS) entry which is preliminary data.</text>
</comment>
<gene>
    <name evidence="2" type="ORF">PPSIR1_02251</name>
</gene>
<organism evidence="2 3">
    <name type="scientific">Plesiocystis pacifica SIR-1</name>
    <dbReference type="NCBI Taxonomy" id="391625"/>
    <lineage>
        <taxon>Bacteria</taxon>
        <taxon>Pseudomonadati</taxon>
        <taxon>Myxococcota</taxon>
        <taxon>Polyangia</taxon>
        <taxon>Nannocystales</taxon>
        <taxon>Nannocystaceae</taxon>
        <taxon>Plesiocystis</taxon>
    </lineage>
</organism>
<evidence type="ECO:0000313" key="2">
    <source>
        <dbReference type="EMBL" id="EDM79337.1"/>
    </source>
</evidence>
<dbReference type="PRINTS" id="PR00111">
    <property type="entry name" value="ABHYDROLASE"/>
</dbReference>
<dbReference type="EMBL" id="ABCS01000020">
    <property type="protein sequence ID" value="EDM79337.1"/>
    <property type="molecule type" value="Genomic_DNA"/>
</dbReference>
<dbReference type="Gene3D" id="3.40.50.1820">
    <property type="entry name" value="alpha/beta hydrolase"/>
    <property type="match status" value="1"/>
</dbReference>
<sequence>MPSIELQSRRFTTDRLDTHAFVAGDPQKPALLLIHGNVSSAVFFDQVQAELARDYYVIAPDMRGYGKSQLEAIDATRGMADMSDDFAALLAHPDLGLAADAKVHVVGWSVGGNVALQLALDHGTRVASLTLLNPGSPKGFGGTKDVAGTPCYPDFGGSGGGTANPDFVAFLAAKERGSDAPVTPRNVMVNFYWKPGLALEPAREEAYLSAMLDTTAGATTYPGDVVDSPNWPGVAPGVTGMNNALSPKYLDQAGFAALGAGGPPVLWIRGADDQIVSDRSMFDFGTLGELGAVPGWPGAEVFPSQPMVAQTRAVFDAYQAAGGRYREVVFEDCGHGPHIEKQDAFLAELRTFLREQGA</sequence>
<dbReference type="InterPro" id="IPR050266">
    <property type="entry name" value="AB_hydrolase_sf"/>
</dbReference>
<feature type="domain" description="AB hydrolase-1" evidence="1">
    <location>
        <begin position="29"/>
        <end position="278"/>
    </location>
</feature>
<reference evidence="2 3" key="1">
    <citation type="submission" date="2007-06" db="EMBL/GenBank/DDBJ databases">
        <authorList>
            <person name="Shimkets L."/>
            <person name="Ferriera S."/>
            <person name="Johnson J."/>
            <person name="Kravitz S."/>
            <person name="Beeson K."/>
            <person name="Sutton G."/>
            <person name="Rogers Y.-H."/>
            <person name="Friedman R."/>
            <person name="Frazier M."/>
            <person name="Venter J.C."/>
        </authorList>
    </citation>
    <scope>NUCLEOTIDE SEQUENCE [LARGE SCALE GENOMIC DNA]</scope>
    <source>
        <strain evidence="2 3">SIR-1</strain>
    </source>
</reference>
<dbReference type="SUPFAM" id="SSF53474">
    <property type="entry name" value="alpha/beta-Hydrolases"/>
    <property type="match status" value="1"/>
</dbReference>
<name>A6G414_9BACT</name>
<evidence type="ECO:0000313" key="3">
    <source>
        <dbReference type="Proteomes" id="UP000005801"/>
    </source>
</evidence>
<dbReference type="Pfam" id="PF00561">
    <property type="entry name" value="Abhydrolase_1"/>
    <property type="match status" value="1"/>
</dbReference>
<dbReference type="InterPro" id="IPR029058">
    <property type="entry name" value="AB_hydrolase_fold"/>
</dbReference>
<dbReference type="InterPro" id="IPR000073">
    <property type="entry name" value="AB_hydrolase_1"/>
</dbReference>
<evidence type="ECO:0000259" key="1">
    <source>
        <dbReference type="Pfam" id="PF00561"/>
    </source>
</evidence>
<dbReference type="AlphaFoldDB" id="A6G414"/>
<protein>
    <recommendedName>
        <fullName evidence="1">AB hydrolase-1 domain-containing protein</fullName>
    </recommendedName>
</protein>